<evidence type="ECO:0000256" key="1">
    <source>
        <dbReference type="SAM" id="SignalP"/>
    </source>
</evidence>
<dbReference type="OrthoDB" id="5043844at2759"/>
<keyword evidence="1" id="KW-0732">Signal</keyword>
<dbReference type="RefSeq" id="XP_046044018.1">
    <property type="nucleotide sequence ID" value="XM_046194010.1"/>
</dbReference>
<accession>A0A9P9G533</accession>
<dbReference type="GeneID" id="70223964"/>
<keyword evidence="3" id="KW-1185">Reference proteome</keyword>
<dbReference type="EMBL" id="JAGMUX010000019">
    <property type="protein sequence ID" value="KAH7232358.1"/>
    <property type="molecule type" value="Genomic_DNA"/>
</dbReference>
<gene>
    <name evidence="2" type="ORF">BKA55DRAFT_581022</name>
</gene>
<comment type="caution">
    <text evidence="2">The sequence shown here is derived from an EMBL/GenBank/DDBJ whole genome shotgun (WGS) entry which is preliminary data.</text>
</comment>
<feature type="signal peptide" evidence="1">
    <location>
        <begin position="1"/>
        <end position="19"/>
    </location>
</feature>
<organism evidence="2 3">
    <name type="scientific">Fusarium redolens</name>
    <dbReference type="NCBI Taxonomy" id="48865"/>
    <lineage>
        <taxon>Eukaryota</taxon>
        <taxon>Fungi</taxon>
        <taxon>Dikarya</taxon>
        <taxon>Ascomycota</taxon>
        <taxon>Pezizomycotina</taxon>
        <taxon>Sordariomycetes</taxon>
        <taxon>Hypocreomycetidae</taxon>
        <taxon>Hypocreales</taxon>
        <taxon>Nectriaceae</taxon>
        <taxon>Fusarium</taxon>
        <taxon>Fusarium redolens species complex</taxon>
    </lineage>
</organism>
<dbReference type="AlphaFoldDB" id="A0A9P9G533"/>
<reference evidence="2" key="1">
    <citation type="journal article" date="2021" name="Nat. Commun.">
        <title>Genetic determinants of endophytism in the Arabidopsis root mycobiome.</title>
        <authorList>
            <person name="Mesny F."/>
            <person name="Miyauchi S."/>
            <person name="Thiergart T."/>
            <person name="Pickel B."/>
            <person name="Atanasova L."/>
            <person name="Karlsson M."/>
            <person name="Huettel B."/>
            <person name="Barry K.W."/>
            <person name="Haridas S."/>
            <person name="Chen C."/>
            <person name="Bauer D."/>
            <person name="Andreopoulos W."/>
            <person name="Pangilinan J."/>
            <person name="LaButti K."/>
            <person name="Riley R."/>
            <person name="Lipzen A."/>
            <person name="Clum A."/>
            <person name="Drula E."/>
            <person name="Henrissat B."/>
            <person name="Kohler A."/>
            <person name="Grigoriev I.V."/>
            <person name="Martin F.M."/>
            <person name="Hacquard S."/>
        </authorList>
    </citation>
    <scope>NUCLEOTIDE SEQUENCE</scope>
    <source>
        <strain evidence="2">MPI-CAGE-AT-0023</strain>
    </source>
</reference>
<evidence type="ECO:0000313" key="2">
    <source>
        <dbReference type="EMBL" id="KAH7232358.1"/>
    </source>
</evidence>
<dbReference type="Proteomes" id="UP000720189">
    <property type="component" value="Unassembled WGS sequence"/>
</dbReference>
<sequence>MHTSTFFSSLLALAATVESLKFTGPSTSSPLDLSKEITVTWSESNSSEHKTWPTFNLEWFSQPTDLRSFGFEIDTGVNVSAGQYKFTPGRNTISTLRPFAAQLSENKTFSFRAVFMNESDVVFETESGKYSVVGLDKVTNAGKAVGLEWGVLACGLVAVSFFMI</sequence>
<feature type="chain" id="PRO_5040212194" evidence="1">
    <location>
        <begin position="20"/>
        <end position="164"/>
    </location>
</feature>
<name>A0A9P9G533_FUSRE</name>
<proteinExistence type="predicted"/>
<protein>
    <submittedName>
        <fullName evidence="2">Uncharacterized protein</fullName>
    </submittedName>
</protein>
<evidence type="ECO:0000313" key="3">
    <source>
        <dbReference type="Proteomes" id="UP000720189"/>
    </source>
</evidence>